<evidence type="ECO:0000256" key="1">
    <source>
        <dbReference type="SAM" id="MobiDB-lite"/>
    </source>
</evidence>
<dbReference type="EMBL" id="PXWF02000240">
    <property type="protein sequence ID" value="PWF46762.1"/>
    <property type="molecule type" value="Genomic_DNA"/>
</dbReference>
<evidence type="ECO:0000313" key="3">
    <source>
        <dbReference type="Proteomes" id="UP000241421"/>
    </source>
</evidence>
<dbReference type="InterPro" id="IPR037257">
    <property type="entry name" value="T2SS_E_N_sf"/>
</dbReference>
<gene>
    <name evidence="2" type="ORF">C7C56_015295</name>
</gene>
<reference evidence="2 3" key="1">
    <citation type="submission" date="2018-04" db="EMBL/GenBank/DDBJ databases">
        <title>Massilia violaceinigra sp. nov., a novel purple-pigmented bacterium isolated from Tianshan glacier, Xinjiang, China.</title>
        <authorList>
            <person name="Wang H."/>
        </authorList>
    </citation>
    <scope>NUCLEOTIDE SEQUENCE [LARGE SCALE GENOMIC DNA]</scope>
    <source>
        <strain evidence="2 3">B448-2</strain>
    </source>
</reference>
<protein>
    <submittedName>
        <fullName evidence="2">Uncharacterized protein</fullName>
    </submittedName>
</protein>
<feature type="region of interest" description="Disordered" evidence="1">
    <location>
        <begin position="1"/>
        <end position="20"/>
    </location>
</feature>
<dbReference type="OrthoDB" id="8915922at2"/>
<keyword evidence="3" id="KW-1185">Reference proteome</keyword>
<proteinExistence type="predicted"/>
<comment type="caution">
    <text evidence="2">The sequence shown here is derived from an EMBL/GenBank/DDBJ whole genome shotgun (WGS) entry which is preliminary data.</text>
</comment>
<dbReference type="Proteomes" id="UP000241421">
    <property type="component" value="Unassembled WGS sequence"/>
</dbReference>
<dbReference type="SUPFAM" id="SSF160246">
    <property type="entry name" value="EspE N-terminal domain-like"/>
    <property type="match status" value="2"/>
</dbReference>
<dbReference type="RefSeq" id="WP_106758240.1">
    <property type="nucleotide sequence ID" value="NZ_PXWF02000240.1"/>
</dbReference>
<organism evidence="2 3">
    <name type="scientific">Massilia glaciei</name>
    <dbReference type="NCBI Taxonomy" id="1524097"/>
    <lineage>
        <taxon>Bacteria</taxon>
        <taxon>Pseudomonadati</taxon>
        <taxon>Pseudomonadota</taxon>
        <taxon>Betaproteobacteria</taxon>
        <taxon>Burkholderiales</taxon>
        <taxon>Oxalobacteraceae</taxon>
        <taxon>Telluria group</taxon>
        <taxon>Massilia</taxon>
    </lineage>
</organism>
<dbReference type="AlphaFoldDB" id="A0A2U2HJ79"/>
<sequence length="334" mass="35524">MVQRQQPFHPERAAPVARPPEAACYAPAGKAPTHLRELAVEGALARTWTSLNALLRSASGIPARLGELLLLAHKVTPEQLNAVLAEQKQTGQKIGVLLVQRGHISESELDAILALQKAPEGSQGALRLGSILLALGKINHTQLADAIRMQRDSGKLLGDILQEAGYVASVDIERGLTLQRRLQRSAVVALFSFVSLSTGSLAHAAQNTSTMRVSVSVLPYVQLKVISQVEQLRVTQADIARGYVDVASGSHIAIKSNSRAGYVLAFDNLPDEISSVQISGLEGAVEIGSDGGSVVQRLAGGAAPPIELSYRFKLASGMQPGEYQWPVNMSARAL</sequence>
<name>A0A2U2HJ79_9BURK</name>
<accession>A0A2U2HJ79</accession>
<evidence type="ECO:0000313" key="2">
    <source>
        <dbReference type="EMBL" id="PWF46762.1"/>
    </source>
</evidence>